<protein>
    <submittedName>
        <fullName evidence="2">Calcineurin-like phosphoesterase</fullName>
    </submittedName>
</protein>
<proteinExistence type="predicted"/>
<name>A0A1I3J2Y6_9RHOB</name>
<organism evidence="2 3">
    <name type="scientific">Albimonas pacifica</name>
    <dbReference type="NCBI Taxonomy" id="1114924"/>
    <lineage>
        <taxon>Bacteria</taxon>
        <taxon>Pseudomonadati</taxon>
        <taxon>Pseudomonadota</taxon>
        <taxon>Alphaproteobacteria</taxon>
        <taxon>Rhodobacterales</taxon>
        <taxon>Paracoccaceae</taxon>
        <taxon>Albimonas</taxon>
    </lineage>
</organism>
<keyword evidence="3" id="KW-1185">Reference proteome</keyword>
<dbReference type="STRING" id="1114924.SAMN05216258_107333"/>
<dbReference type="InterPro" id="IPR029052">
    <property type="entry name" value="Metallo-depent_PP-like"/>
</dbReference>
<dbReference type="Proteomes" id="UP000199377">
    <property type="component" value="Unassembled WGS sequence"/>
</dbReference>
<dbReference type="Pfam" id="PF00149">
    <property type="entry name" value="Metallophos"/>
    <property type="match status" value="1"/>
</dbReference>
<dbReference type="GO" id="GO:0016787">
    <property type="term" value="F:hydrolase activity"/>
    <property type="evidence" value="ECO:0007669"/>
    <property type="project" value="InterPro"/>
</dbReference>
<evidence type="ECO:0000313" key="2">
    <source>
        <dbReference type="EMBL" id="SFI54415.1"/>
    </source>
</evidence>
<dbReference type="SUPFAM" id="SSF56300">
    <property type="entry name" value="Metallo-dependent phosphatases"/>
    <property type="match status" value="1"/>
</dbReference>
<dbReference type="InterPro" id="IPR004843">
    <property type="entry name" value="Calcineurin-like_PHP"/>
</dbReference>
<reference evidence="2 3" key="1">
    <citation type="submission" date="2016-10" db="EMBL/GenBank/DDBJ databases">
        <authorList>
            <person name="de Groot N.N."/>
        </authorList>
    </citation>
    <scope>NUCLEOTIDE SEQUENCE [LARGE SCALE GENOMIC DNA]</scope>
    <source>
        <strain evidence="2 3">CGMCC 1.11030</strain>
    </source>
</reference>
<dbReference type="PANTHER" id="PTHR43143:SF1">
    <property type="entry name" value="SERINE_THREONINE-PROTEIN PHOSPHATASE CPPED1"/>
    <property type="match status" value="1"/>
</dbReference>
<evidence type="ECO:0000313" key="3">
    <source>
        <dbReference type="Proteomes" id="UP000199377"/>
    </source>
</evidence>
<dbReference type="OrthoDB" id="651281at2"/>
<dbReference type="PANTHER" id="PTHR43143">
    <property type="entry name" value="METALLOPHOSPHOESTERASE, CALCINEURIN SUPERFAMILY"/>
    <property type="match status" value="1"/>
</dbReference>
<dbReference type="RefSeq" id="WP_092861470.1">
    <property type="nucleotide sequence ID" value="NZ_FOQH01000007.1"/>
</dbReference>
<accession>A0A1I3J2Y6</accession>
<dbReference type="EMBL" id="FOQH01000007">
    <property type="protein sequence ID" value="SFI54415.1"/>
    <property type="molecule type" value="Genomic_DNA"/>
</dbReference>
<feature type="domain" description="Calcineurin-like phosphoesterase" evidence="1">
    <location>
        <begin position="9"/>
        <end position="206"/>
    </location>
</feature>
<gene>
    <name evidence="2" type="ORF">SAMN05216258_107333</name>
</gene>
<dbReference type="AlphaFoldDB" id="A0A1I3J2Y6"/>
<evidence type="ECO:0000259" key="1">
    <source>
        <dbReference type="Pfam" id="PF00149"/>
    </source>
</evidence>
<dbReference type="Gene3D" id="3.60.21.10">
    <property type="match status" value="1"/>
</dbReference>
<dbReference type="InterPro" id="IPR051918">
    <property type="entry name" value="STPP_CPPED1"/>
</dbReference>
<sequence length="287" mass="30931">MPAPNPDVTFVHMTDLHLAAPGAEDEFEVNDTAATLRRTLAAIARMSPPPAFVVASGDLTHHGHPDAYRRLATMLAEEGPDVPVILALGNHDRREGFAEVFPHLHPDPSKPCDHDLLVAGIHVIVLDSAVEGGIQGDWEDGQVDWLKARLAAHPEAPKLLVIHHPPMIDRNSARFTWKSLTREATEALREAIAGRNVLAILSGHIHLDRVHVWHGVPVVIGAGHHAAGDPVGSADGMLRMVDATGFAICESRPSGLGVTFVAHPQTREVVREIGLDRLAAYIVDPAE</sequence>